<dbReference type="PANTHER" id="PTHR10000:SF8">
    <property type="entry name" value="HAD SUPERFAMILY HYDROLASE-LIKE, TYPE 3"/>
    <property type="match status" value="1"/>
</dbReference>
<dbReference type="Proteomes" id="UP000254326">
    <property type="component" value="Unassembled WGS sequence"/>
</dbReference>
<dbReference type="SUPFAM" id="SSF56784">
    <property type="entry name" value="HAD-like"/>
    <property type="match status" value="1"/>
</dbReference>
<organism evidence="4 5">
    <name type="scientific">Marinomonas piezotolerans</name>
    <dbReference type="NCBI Taxonomy" id="2213058"/>
    <lineage>
        <taxon>Bacteria</taxon>
        <taxon>Pseudomonadati</taxon>
        <taxon>Pseudomonadota</taxon>
        <taxon>Gammaproteobacteria</taxon>
        <taxon>Oceanospirillales</taxon>
        <taxon>Oceanospirillaceae</taxon>
        <taxon>Marinomonas</taxon>
    </lineage>
</organism>
<dbReference type="Pfam" id="PF08282">
    <property type="entry name" value="Hydrolase_3"/>
    <property type="match status" value="1"/>
</dbReference>
<accession>A0A370U603</accession>
<dbReference type="AlphaFoldDB" id="A0A370U603"/>
<sequence length="274" mass="30660">MTSKLIVFTDLDGTLLDHFDYSFTAASTTLTSLKTLGIPCIINTSKTYSELLSLRQELRHRDPFIIENGAAIYIPKSADLILSSDMESKGDYWVKAFGPKRKTLVDLALAFAERFDFISYSDLSPEQLAEFTGLDCASASLSLRREFTEPLIWKDSNLALETFKTDMAKHGVKVQKGGRFVHLMGQDCDKAVAMAWLNEKYQEKYDAPTKIIALGDGENDVEMIRHADIPVVVRSPVHIPPEIPKRTDVWITESYGPAGWSEAIDKVLSIEGYV</sequence>
<protein>
    <submittedName>
        <fullName evidence="4">Mannosyl-3-phosphoglycerate phosphatase</fullName>
    </submittedName>
</protein>
<comment type="caution">
    <text evidence="4">The sequence shown here is derived from an EMBL/GenBank/DDBJ whole genome shotgun (WGS) entry which is preliminary data.</text>
</comment>
<dbReference type="SFLD" id="SFLDS00003">
    <property type="entry name" value="Haloacid_Dehalogenase"/>
    <property type="match status" value="1"/>
</dbReference>
<keyword evidence="5" id="KW-1185">Reference proteome</keyword>
<dbReference type="Gene3D" id="3.40.50.1000">
    <property type="entry name" value="HAD superfamily/HAD-like"/>
    <property type="match status" value="1"/>
</dbReference>
<keyword evidence="1" id="KW-0479">Metal-binding</keyword>
<proteinExistence type="predicted"/>
<dbReference type="GO" id="GO:0050531">
    <property type="term" value="F:mannosyl-3-phosphoglycerate phosphatase activity"/>
    <property type="evidence" value="ECO:0007669"/>
    <property type="project" value="InterPro"/>
</dbReference>
<dbReference type="InterPro" id="IPR006379">
    <property type="entry name" value="HAD-SF_hydro_IIB"/>
</dbReference>
<dbReference type="InterPro" id="IPR023214">
    <property type="entry name" value="HAD_sf"/>
</dbReference>
<keyword evidence="3" id="KW-0460">Magnesium</keyword>
<dbReference type="NCBIfam" id="TIGR01484">
    <property type="entry name" value="HAD-SF-IIB"/>
    <property type="match status" value="1"/>
</dbReference>
<gene>
    <name evidence="4" type="ORF">DN730_15610</name>
</gene>
<dbReference type="InterPro" id="IPR006381">
    <property type="entry name" value="HAD-SF-IIB-MPGP"/>
</dbReference>
<evidence type="ECO:0000313" key="5">
    <source>
        <dbReference type="Proteomes" id="UP000254326"/>
    </source>
</evidence>
<dbReference type="OrthoDB" id="193379at2"/>
<dbReference type="EMBL" id="QKRA01000009">
    <property type="protein sequence ID" value="RDL43209.1"/>
    <property type="molecule type" value="Genomic_DNA"/>
</dbReference>
<dbReference type="SFLD" id="SFLDG01140">
    <property type="entry name" value="C2.B:_Phosphomannomutase_and_P"/>
    <property type="match status" value="1"/>
</dbReference>
<dbReference type="GO" id="GO:0005829">
    <property type="term" value="C:cytosol"/>
    <property type="evidence" value="ECO:0007669"/>
    <property type="project" value="TreeGrafter"/>
</dbReference>
<reference evidence="4 5" key="1">
    <citation type="submission" date="2018-06" db="EMBL/GenBank/DDBJ databases">
        <title>Marinomonas sp. YLB-05 draft genome sequence.</title>
        <authorList>
            <person name="Yu L."/>
            <person name="Tang X."/>
        </authorList>
    </citation>
    <scope>NUCLEOTIDE SEQUENCE [LARGE SCALE GENOMIC DNA]</scope>
    <source>
        <strain evidence="4 5">YLB-05</strain>
    </source>
</reference>
<dbReference type="GO" id="GO:0051479">
    <property type="term" value="P:mannosylglycerate biosynthetic process"/>
    <property type="evidence" value="ECO:0007669"/>
    <property type="project" value="InterPro"/>
</dbReference>
<dbReference type="SFLD" id="SFLDG01142">
    <property type="entry name" value="C2.B.2:_Mannosyl-3-phosphoglyc"/>
    <property type="match status" value="1"/>
</dbReference>
<dbReference type="GO" id="GO:0000287">
    <property type="term" value="F:magnesium ion binding"/>
    <property type="evidence" value="ECO:0007669"/>
    <property type="project" value="TreeGrafter"/>
</dbReference>
<name>A0A370U603_9GAMM</name>
<dbReference type="InterPro" id="IPR036412">
    <property type="entry name" value="HAD-like_sf"/>
</dbReference>
<dbReference type="NCBIfam" id="TIGR01486">
    <property type="entry name" value="HAD-SF-IIB-MPGP"/>
    <property type="match status" value="1"/>
</dbReference>
<evidence type="ECO:0000256" key="3">
    <source>
        <dbReference type="ARBA" id="ARBA00022842"/>
    </source>
</evidence>
<dbReference type="Gene3D" id="3.30.980.20">
    <property type="entry name" value="Putative mannosyl-3-phosphoglycerate phosphatase, domain 2"/>
    <property type="match status" value="1"/>
</dbReference>
<keyword evidence="2" id="KW-0378">Hydrolase</keyword>
<evidence type="ECO:0000256" key="2">
    <source>
        <dbReference type="ARBA" id="ARBA00022801"/>
    </source>
</evidence>
<dbReference type="PANTHER" id="PTHR10000">
    <property type="entry name" value="PHOSPHOSERINE PHOSPHATASE"/>
    <property type="match status" value="1"/>
</dbReference>
<evidence type="ECO:0000313" key="4">
    <source>
        <dbReference type="EMBL" id="RDL43209.1"/>
    </source>
</evidence>
<evidence type="ECO:0000256" key="1">
    <source>
        <dbReference type="ARBA" id="ARBA00022723"/>
    </source>
</evidence>